<sequence length="143" mass="15368">MSEDSKIQESTGKRLPPNAGKGRRKGSLNKVSGEIRAMIVQALESAGGMDYLAAQAQANPAAFMSLLGKLIPAEVRTELAGSLTVETSFDAIMERAIVLRGGLPDWENRLKVEIGDLFLRHQKGESLPEPLIVGGLESDVSEH</sequence>
<keyword evidence="3" id="KW-1185">Reference proteome</keyword>
<dbReference type="AlphaFoldDB" id="A0A059XT82"/>
<dbReference type="EMBL" id="CP007243">
    <property type="protein sequence ID" value="AIA30043.1"/>
    <property type="molecule type" value="Genomic_DNA"/>
</dbReference>
<dbReference type="OrthoDB" id="8410886at2"/>
<reference evidence="3" key="1">
    <citation type="submission" date="2014-02" db="EMBL/GenBank/DDBJ databases">
        <title>Complete genome sequence and comparative genomic analysis of the nitrogen-fixing bacterium Leptospirillum ferriphilum YSK.</title>
        <authorList>
            <person name="Guo X."/>
            <person name="Yin H."/>
            <person name="Liang Y."/>
            <person name="Hu Q."/>
            <person name="Ma L."/>
            <person name="Xiao Y."/>
            <person name="Zhang X."/>
            <person name="Qiu G."/>
            <person name="Liu X."/>
        </authorList>
    </citation>
    <scope>NUCLEOTIDE SEQUENCE [LARGE SCALE GENOMIC DNA]</scope>
    <source>
        <strain evidence="3">YSK</strain>
    </source>
</reference>
<evidence type="ECO:0000313" key="3">
    <source>
        <dbReference type="Proteomes" id="UP000027059"/>
    </source>
</evidence>
<organism evidence="2 3">
    <name type="scientific">Leptospirillum ferriphilum YSK</name>
    <dbReference type="NCBI Taxonomy" id="1441628"/>
    <lineage>
        <taxon>Bacteria</taxon>
        <taxon>Pseudomonadati</taxon>
        <taxon>Nitrospirota</taxon>
        <taxon>Nitrospiria</taxon>
        <taxon>Nitrospirales</taxon>
        <taxon>Nitrospiraceae</taxon>
        <taxon>Leptospirillum</taxon>
    </lineage>
</organism>
<dbReference type="RefSeq" id="WP_051613754.1">
    <property type="nucleotide sequence ID" value="NZ_CP007243.1"/>
</dbReference>
<evidence type="ECO:0000313" key="2">
    <source>
        <dbReference type="EMBL" id="AIA30043.1"/>
    </source>
</evidence>
<dbReference type="HOGENOM" id="CLU_1803777_0_0_0"/>
<dbReference type="Proteomes" id="UP000027059">
    <property type="component" value="Chromosome"/>
</dbReference>
<evidence type="ECO:0000256" key="1">
    <source>
        <dbReference type="SAM" id="MobiDB-lite"/>
    </source>
</evidence>
<accession>A0A059XT82</accession>
<dbReference type="KEGG" id="lfp:Y981_02120"/>
<reference evidence="2 3" key="2">
    <citation type="journal article" date="2015" name="Biomed. Res. Int.">
        <title>Effects of Arsenite Resistance on the Growth and Functional Gene Expression of Leptospirillum ferriphilum and Acidithiobacillus thiooxidans in Pure Culture and Coculture.</title>
        <authorList>
            <person name="Jiang H."/>
            <person name="Liang Y."/>
            <person name="Yin H."/>
            <person name="Xiao Y."/>
            <person name="Guo X."/>
            <person name="Xu Y."/>
            <person name="Hu Q."/>
            <person name="Liu H."/>
            <person name="Liu X."/>
        </authorList>
    </citation>
    <scope>NUCLEOTIDE SEQUENCE [LARGE SCALE GENOMIC DNA]</scope>
    <source>
        <strain evidence="2 3">YSK</strain>
    </source>
</reference>
<feature type="region of interest" description="Disordered" evidence="1">
    <location>
        <begin position="1"/>
        <end position="27"/>
    </location>
</feature>
<name>A0A059XT82_9BACT</name>
<proteinExistence type="predicted"/>
<gene>
    <name evidence="2" type="ORF">Y981_02120</name>
</gene>
<protein>
    <submittedName>
        <fullName evidence="2">Uncharacterized protein</fullName>
    </submittedName>
</protein>